<dbReference type="PROSITE" id="PS50164">
    <property type="entry name" value="GIY_YIG"/>
    <property type="match status" value="1"/>
</dbReference>
<dbReference type="SUPFAM" id="SSF82771">
    <property type="entry name" value="GIY-YIG endonuclease"/>
    <property type="match status" value="1"/>
</dbReference>
<evidence type="ECO:0000313" key="2">
    <source>
        <dbReference type="EMBL" id="MBM2616019.1"/>
    </source>
</evidence>
<dbReference type="InterPro" id="IPR047296">
    <property type="entry name" value="GIY-YIG_UvrC_Cho"/>
</dbReference>
<dbReference type="Proteomes" id="UP000632138">
    <property type="component" value="Unassembled WGS sequence"/>
</dbReference>
<comment type="caution">
    <text evidence="2">The sequence shown here is derived from an EMBL/GenBank/DDBJ whole genome shotgun (WGS) entry which is preliminary data.</text>
</comment>
<feature type="domain" description="GIY-YIG" evidence="1">
    <location>
        <begin position="9"/>
        <end position="87"/>
    </location>
</feature>
<reference evidence="2 3" key="1">
    <citation type="submission" date="2021-01" db="EMBL/GenBank/DDBJ databases">
        <title>Actinoplanes sp. nov. LDG1-06 isolated from lichen.</title>
        <authorList>
            <person name="Saeng-In P."/>
            <person name="Phongsopitanun W."/>
            <person name="Kanchanasin P."/>
            <person name="Yuki M."/>
            <person name="Kudo T."/>
            <person name="Ohkuma M."/>
            <person name="Tanasupawat S."/>
        </authorList>
    </citation>
    <scope>NUCLEOTIDE SEQUENCE [LARGE SCALE GENOMIC DNA]</scope>
    <source>
        <strain evidence="2 3">LDG1-06</strain>
    </source>
</reference>
<accession>A0ABS2A852</accession>
<dbReference type="InterPro" id="IPR000305">
    <property type="entry name" value="GIY-YIG_endonuc"/>
</dbReference>
<dbReference type="Pfam" id="PF01541">
    <property type="entry name" value="GIY-YIG"/>
    <property type="match status" value="1"/>
</dbReference>
<dbReference type="Gene3D" id="3.40.1440.10">
    <property type="entry name" value="GIY-YIG endonuclease"/>
    <property type="match status" value="1"/>
</dbReference>
<name>A0ABS2A852_9ACTN</name>
<evidence type="ECO:0000259" key="1">
    <source>
        <dbReference type="PROSITE" id="PS50164"/>
    </source>
</evidence>
<dbReference type="EMBL" id="JAENHP010000003">
    <property type="protein sequence ID" value="MBM2616019.1"/>
    <property type="molecule type" value="Genomic_DNA"/>
</dbReference>
<dbReference type="CDD" id="cd10434">
    <property type="entry name" value="GIY-YIG_UvrC_Cho"/>
    <property type="match status" value="1"/>
</dbReference>
<organism evidence="2 3">
    <name type="scientific">Paractinoplanes ovalisporus</name>
    <dbReference type="NCBI Taxonomy" id="2810368"/>
    <lineage>
        <taxon>Bacteria</taxon>
        <taxon>Bacillati</taxon>
        <taxon>Actinomycetota</taxon>
        <taxon>Actinomycetes</taxon>
        <taxon>Micromonosporales</taxon>
        <taxon>Micromonosporaceae</taxon>
        <taxon>Paractinoplanes</taxon>
    </lineage>
</organism>
<dbReference type="RefSeq" id="WP_203375945.1">
    <property type="nucleotide sequence ID" value="NZ_JAENHP010000003.1"/>
</dbReference>
<sequence>MPPTAGLPQAPGVYRFRDAAGKVLYIGRATQLRSRVGSYWGDLRDRPRLRRMVPQVARVEAVVCDSVHEAAWFERNLLERSKPRWNRTRGGQEVPVGIRLDPDGPKVVHLHAPGAAEFGPYLGGSQARLAVSGLDRVLPLRYTAERLEGGLRDLARMRGVTTLDRPAFRATIAAVLRRGVDETHAVRESLALLRDRASQNLAFELAGRIQQEIEALDWIVADQKVSQLVAGADHDAYGWSDGLLVRFRMRAGRLDGWEQRPSSHASAQRWLELTPPEWRAFADRNAELARRLH</sequence>
<gene>
    <name evidence="2" type="ORF">JIG36_10670</name>
</gene>
<dbReference type="PANTHER" id="PTHR30562">
    <property type="entry name" value="UVRC/OXIDOREDUCTASE"/>
    <property type="match status" value="1"/>
</dbReference>
<dbReference type="PANTHER" id="PTHR30562:SF1">
    <property type="entry name" value="UVRABC SYSTEM PROTEIN C"/>
    <property type="match status" value="1"/>
</dbReference>
<keyword evidence="3" id="KW-1185">Reference proteome</keyword>
<evidence type="ECO:0000313" key="3">
    <source>
        <dbReference type="Proteomes" id="UP000632138"/>
    </source>
</evidence>
<dbReference type="InterPro" id="IPR035901">
    <property type="entry name" value="GIY-YIG_endonuc_sf"/>
</dbReference>
<proteinExistence type="predicted"/>
<protein>
    <submittedName>
        <fullName evidence="2">GIY-YIG nuclease family protein</fullName>
    </submittedName>
</protein>
<dbReference type="SMART" id="SM00465">
    <property type="entry name" value="GIYc"/>
    <property type="match status" value="1"/>
</dbReference>
<dbReference type="InterPro" id="IPR050066">
    <property type="entry name" value="UvrABC_protein_C"/>
</dbReference>